<proteinExistence type="inferred from homology"/>
<dbReference type="InterPro" id="IPR003423">
    <property type="entry name" value="OMP_efflux"/>
</dbReference>
<dbReference type="AlphaFoldDB" id="A0A286RKH1"/>
<evidence type="ECO:0000313" key="4">
    <source>
        <dbReference type="Proteomes" id="UP000215086"/>
    </source>
</evidence>
<sequence length="487" mass="54543">MTRLQQRTAHGFLLLVSSCCGGLRLLAKLSLIYRFVILLPLMCIVTVQFCCSACFSQSVQNFQDSQGFVVVADQKNDAQPASAQAFTVAEALRLAEKSSPQLRDAIWAVSVARGKLLQSRLYPNPTLSISGEELGDPEGPGIWTAPFVSQELVSPGKRNLDQAIAHCELERSRCLVAAEWRKLVAAIRRAYCEVLLAEKRAQTYQELLAVAEASLKQSRALLESRQGTRLEVVQFELQVERLRAQQEAAERQIPFQREKLAAAIGSPVPPHVSLEDVFSLPLPEYDWNLLLQQVLASHPEVSAAQWEVQRARYLSERMRREKWPNVTVGAGYTRQNETHGDDWTLGISVPLPLWDRNQGNILAADAQISQALERVRQVQEELRDQLATAFREYSAARKRVQRYEQDILPRVREAVELAMQGYTGGVMEYLRVLEAQRSEIETRLDYLASLGDAWQAAAQISGIAGEKAWPGTRHNSLAAQAETSVKR</sequence>
<dbReference type="PANTHER" id="PTHR30203:SF24">
    <property type="entry name" value="BLR4935 PROTEIN"/>
    <property type="match status" value="1"/>
</dbReference>
<keyword evidence="4" id="KW-1185">Reference proteome</keyword>
<dbReference type="Gene3D" id="1.20.1600.10">
    <property type="entry name" value="Outer membrane efflux proteins (OEP)"/>
    <property type="match status" value="1"/>
</dbReference>
<dbReference type="EMBL" id="CP018477">
    <property type="protein sequence ID" value="ASV76438.1"/>
    <property type="molecule type" value="Genomic_DNA"/>
</dbReference>
<evidence type="ECO:0000256" key="2">
    <source>
        <dbReference type="SAM" id="Coils"/>
    </source>
</evidence>
<dbReference type="GO" id="GO:0015562">
    <property type="term" value="F:efflux transmembrane transporter activity"/>
    <property type="evidence" value="ECO:0007669"/>
    <property type="project" value="InterPro"/>
</dbReference>
<dbReference type="Proteomes" id="UP000215086">
    <property type="component" value="Chromosome"/>
</dbReference>
<feature type="coiled-coil region" evidence="2">
    <location>
        <begin position="361"/>
        <end position="406"/>
    </location>
</feature>
<dbReference type="KEGG" id="ttf:THTE_3837"/>
<name>A0A286RKH1_9BACT</name>
<comment type="similarity">
    <text evidence="1">Belongs to the outer membrane factor (OMF) (TC 1.B.17) family.</text>
</comment>
<feature type="coiled-coil region" evidence="2">
    <location>
        <begin position="225"/>
        <end position="259"/>
    </location>
</feature>
<dbReference type="PROSITE" id="PS51257">
    <property type="entry name" value="PROKAR_LIPOPROTEIN"/>
    <property type="match status" value="1"/>
</dbReference>
<organism evidence="3 4">
    <name type="scientific">Thermogutta terrifontis</name>
    <dbReference type="NCBI Taxonomy" id="1331910"/>
    <lineage>
        <taxon>Bacteria</taxon>
        <taxon>Pseudomonadati</taxon>
        <taxon>Planctomycetota</taxon>
        <taxon>Planctomycetia</taxon>
        <taxon>Pirellulales</taxon>
        <taxon>Thermoguttaceae</taxon>
        <taxon>Thermogutta</taxon>
    </lineage>
</organism>
<dbReference type="Pfam" id="PF02321">
    <property type="entry name" value="OEP"/>
    <property type="match status" value="2"/>
</dbReference>
<dbReference type="OrthoDB" id="9791261at2"/>
<keyword evidence="2" id="KW-0175">Coiled coil</keyword>
<protein>
    <submittedName>
        <fullName evidence="3">Heavy metal RND efflux outer membrane protein, CzcC family</fullName>
    </submittedName>
</protein>
<dbReference type="InterPro" id="IPR010131">
    <property type="entry name" value="MdtP/NodT-like"/>
</dbReference>
<reference evidence="3 4" key="1">
    <citation type="journal article" name="Front. Microbiol.">
        <title>Sugar Metabolism of the First Thermophilic Planctomycete Thermogutta terrifontis: Comparative Genomic and Transcriptomic Approaches.</title>
        <authorList>
            <person name="Elcheninov A.G."/>
            <person name="Menzel P."/>
            <person name="Gudbergsdottir S.R."/>
            <person name="Slesarev A.I."/>
            <person name="Kadnikov V.V."/>
            <person name="Krogh A."/>
            <person name="Bonch-Osmolovskaya E.A."/>
            <person name="Peng X."/>
            <person name="Kublanov I.V."/>
        </authorList>
    </citation>
    <scope>NUCLEOTIDE SEQUENCE [LARGE SCALE GENOMIC DNA]</scope>
    <source>
        <strain evidence="3 4">R1</strain>
    </source>
</reference>
<gene>
    <name evidence="3" type="ORF">THTE_3837</name>
</gene>
<dbReference type="PANTHER" id="PTHR30203">
    <property type="entry name" value="OUTER MEMBRANE CATION EFFLUX PROTEIN"/>
    <property type="match status" value="1"/>
</dbReference>
<evidence type="ECO:0000313" key="3">
    <source>
        <dbReference type="EMBL" id="ASV76438.1"/>
    </source>
</evidence>
<accession>A0A286RKH1</accession>
<evidence type="ECO:0000256" key="1">
    <source>
        <dbReference type="ARBA" id="ARBA00007613"/>
    </source>
</evidence>
<dbReference type="SUPFAM" id="SSF56954">
    <property type="entry name" value="Outer membrane efflux proteins (OEP)"/>
    <property type="match status" value="1"/>
</dbReference>